<evidence type="ECO:0000313" key="2">
    <source>
        <dbReference type="EMBL" id="SEQ42324.1"/>
    </source>
</evidence>
<reference evidence="2 3" key="1">
    <citation type="submission" date="2016-10" db="EMBL/GenBank/DDBJ databases">
        <authorList>
            <person name="de Groot N.N."/>
        </authorList>
    </citation>
    <scope>NUCLEOTIDE SEQUENCE [LARGE SCALE GENOMIC DNA]</scope>
    <source>
        <strain evidence="2 3">B7-7</strain>
    </source>
</reference>
<evidence type="ECO:0000313" key="3">
    <source>
        <dbReference type="Proteomes" id="UP000199496"/>
    </source>
</evidence>
<dbReference type="STRING" id="867345.SAMN05421693_13027"/>
<keyword evidence="1" id="KW-1133">Transmembrane helix</keyword>
<gene>
    <name evidence="2" type="ORF">SAMN05421693_13027</name>
</gene>
<keyword evidence="1" id="KW-0812">Transmembrane</keyword>
<dbReference type="AlphaFoldDB" id="A0A1H9FWT1"/>
<keyword evidence="1" id="KW-0472">Membrane</keyword>
<dbReference type="EMBL" id="FOFO01000030">
    <property type="protein sequence ID" value="SEQ42324.1"/>
    <property type="molecule type" value="Genomic_DNA"/>
</dbReference>
<feature type="transmembrane region" description="Helical" evidence="1">
    <location>
        <begin position="34"/>
        <end position="53"/>
    </location>
</feature>
<sequence length="59" mass="6837">MLSQDKTLLLFLLGLLLFASPLLEWWTRPGAPWYLPYLLWGLIIALAALAQWYRGPHDL</sequence>
<evidence type="ECO:0000256" key="1">
    <source>
        <dbReference type="SAM" id="Phobius"/>
    </source>
</evidence>
<name>A0A1H9FWT1_9GAMM</name>
<dbReference type="RefSeq" id="WP_090209029.1">
    <property type="nucleotide sequence ID" value="NZ_FOFO01000030.1"/>
</dbReference>
<organism evidence="2 3">
    <name type="scientific">Ectothiorhodospira magna</name>
    <dbReference type="NCBI Taxonomy" id="867345"/>
    <lineage>
        <taxon>Bacteria</taxon>
        <taxon>Pseudomonadati</taxon>
        <taxon>Pseudomonadota</taxon>
        <taxon>Gammaproteobacteria</taxon>
        <taxon>Chromatiales</taxon>
        <taxon>Ectothiorhodospiraceae</taxon>
        <taxon>Ectothiorhodospira</taxon>
    </lineage>
</organism>
<keyword evidence="3" id="KW-1185">Reference proteome</keyword>
<proteinExistence type="predicted"/>
<protein>
    <submittedName>
        <fullName evidence="2">Uncharacterized protein</fullName>
    </submittedName>
</protein>
<dbReference type="Proteomes" id="UP000199496">
    <property type="component" value="Unassembled WGS sequence"/>
</dbReference>
<accession>A0A1H9FWT1</accession>